<organism evidence="2 3">
    <name type="scientific">Globisporangium ultimum (strain ATCC 200006 / CBS 805.95 / DAOM BR144)</name>
    <name type="common">Pythium ultimum</name>
    <dbReference type="NCBI Taxonomy" id="431595"/>
    <lineage>
        <taxon>Eukaryota</taxon>
        <taxon>Sar</taxon>
        <taxon>Stramenopiles</taxon>
        <taxon>Oomycota</taxon>
        <taxon>Peronosporomycetes</taxon>
        <taxon>Pythiales</taxon>
        <taxon>Pythiaceae</taxon>
        <taxon>Globisporangium</taxon>
    </lineage>
</organism>
<reference evidence="3" key="2">
    <citation type="submission" date="2010-04" db="EMBL/GenBank/DDBJ databases">
        <authorList>
            <person name="Buell R."/>
            <person name="Hamilton J."/>
            <person name="Hostetler J."/>
        </authorList>
    </citation>
    <scope>NUCLEOTIDE SEQUENCE [LARGE SCALE GENOMIC DNA]</scope>
    <source>
        <strain evidence="3">DAOM:BR144</strain>
    </source>
</reference>
<dbReference type="eggNOG" id="ENOG502S596">
    <property type="taxonomic scope" value="Eukaryota"/>
</dbReference>
<feature type="region of interest" description="Disordered" evidence="1">
    <location>
        <begin position="25"/>
        <end position="57"/>
    </location>
</feature>
<dbReference type="AlphaFoldDB" id="K3WED8"/>
<reference evidence="2" key="3">
    <citation type="submission" date="2015-02" db="UniProtKB">
        <authorList>
            <consortium name="EnsemblProtists"/>
        </authorList>
    </citation>
    <scope>IDENTIFICATION</scope>
    <source>
        <strain evidence="2">DAOM BR144</strain>
    </source>
</reference>
<dbReference type="EnsemblProtists" id="PYU1_T003329">
    <property type="protein sequence ID" value="PYU1_T003329"/>
    <property type="gene ID" value="PYU1_G003320"/>
</dbReference>
<protein>
    <submittedName>
        <fullName evidence="2">Uncharacterized protein</fullName>
    </submittedName>
</protein>
<sequence>MENIPEMGSNSNGWTSASPAKMLAQAGSFSTSTRKMPQSSTRSLMTPPPSRSGRLTPVQLEMSITEQIARKALKSAVLDDKNALMVLAIPDYDDYKVMQPYSCRSLTNKSKFVGGKDFITRHNPQEVSEFKKQYSRDVGNLNRQRSILAPPTTPLLPGASFGSSSSLAFFASQSLNSLSTSQLSTGSNEIWRKAFTTGQKPCWVLTEFGIETLIGPEYRITTRVPMLPAISAETNTPRSPLRPEAPLLSFSTRETARIGHGVNLLDDVQLASLARTAEYSLKSRPASPPRFPYHAPPPAGVPSGSLTERSPPKVHHLGSSTLPNRPATDDGIFRPASPSQVGMSRVMGSPQMSPCKDRTQAYNDPPSRYSAVDTAFISPTKQPFAMEISPPRVSLGTLHRGEVYLFPLRVRNVGFRQERFRVKHVSATCAGFDAVIAEAGYDKEAARLAPGLASIITVTLCFQHPGKIYGRVQVDTEGIGCCEVEIKGTVR</sequence>
<evidence type="ECO:0000256" key="1">
    <source>
        <dbReference type="SAM" id="MobiDB-lite"/>
    </source>
</evidence>
<feature type="compositionally biased region" description="Pro residues" evidence="1">
    <location>
        <begin position="286"/>
        <end position="300"/>
    </location>
</feature>
<feature type="compositionally biased region" description="Polar residues" evidence="1">
    <location>
        <begin position="27"/>
        <end position="44"/>
    </location>
</feature>
<feature type="region of interest" description="Disordered" evidence="1">
    <location>
        <begin position="281"/>
        <end position="362"/>
    </location>
</feature>
<dbReference type="Pfam" id="PF14874">
    <property type="entry name" value="PapD-like"/>
    <property type="match status" value="1"/>
</dbReference>
<dbReference type="InParanoid" id="K3WED8"/>
<keyword evidence="3" id="KW-1185">Reference proteome</keyword>
<dbReference type="HOGENOM" id="CLU_579385_0_0_1"/>
<evidence type="ECO:0000313" key="3">
    <source>
        <dbReference type="Proteomes" id="UP000019132"/>
    </source>
</evidence>
<dbReference type="EMBL" id="GL376603">
    <property type="status" value="NOT_ANNOTATED_CDS"/>
    <property type="molecule type" value="Genomic_DNA"/>
</dbReference>
<reference evidence="3" key="1">
    <citation type="journal article" date="2010" name="Genome Biol.">
        <title>Genome sequence of the necrotrophic plant pathogen Pythium ultimum reveals original pathogenicity mechanisms and effector repertoire.</title>
        <authorList>
            <person name="Levesque C.A."/>
            <person name="Brouwer H."/>
            <person name="Cano L."/>
            <person name="Hamilton J.P."/>
            <person name="Holt C."/>
            <person name="Huitema E."/>
            <person name="Raffaele S."/>
            <person name="Robideau G.P."/>
            <person name="Thines M."/>
            <person name="Win J."/>
            <person name="Zerillo M.M."/>
            <person name="Beakes G.W."/>
            <person name="Boore J.L."/>
            <person name="Busam D."/>
            <person name="Dumas B."/>
            <person name="Ferriera S."/>
            <person name="Fuerstenberg S.I."/>
            <person name="Gachon C.M."/>
            <person name="Gaulin E."/>
            <person name="Govers F."/>
            <person name="Grenville-Briggs L."/>
            <person name="Horner N."/>
            <person name="Hostetler J."/>
            <person name="Jiang R.H."/>
            <person name="Johnson J."/>
            <person name="Krajaejun T."/>
            <person name="Lin H."/>
            <person name="Meijer H.J."/>
            <person name="Moore B."/>
            <person name="Morris P."/>
            <person name="Phuntmart V."/>
            <person name="Puiu D."/>
            <person name="Shetty J."/>
            <person name="Stajich J.E."/>
            <person name="Tripathy S."/>
            <person name="Wawra S."/>
            <person name="van West P."/>
            <person name="Whitty B.R."/>
            <person name="Coutinho P.M."/>
            <person name="Henrissat B."/>
            <person name="Martin F."/>
            <person name="Thomas P.D."/>
            <person name="Tyler B.M."/>
            <person name="De Vries R.P."/>
            <person name="Kamoun S."/>
            <person name="Yandell M."/>
            <person name="Tisserat N."/>
            <person name="Buell C.R."/>
        </authorList>
    </citation>
    <scope>NUCLEOTIDE SEQUENCE</scope>
    <source>
        <strain evidence="3">DAOM:BR144</strain>
    </source>
</reference>
<evidence type="ECO:0000313" key="2">
    <source>
        <dbReference type="EnsemblProtists" id="PYU1_T003329"/>
    </source>
</evidence>
<dbReference type="Proteomes" id="UP000019132">
    <property type="component" value="Unassembled WGS sequence"/>
</dbReference>
<dbReference type="VEuPathDB" id="FungiDB:PYU1_G003320"/>
<name>K3WED8_GLOUD</name>
<dbReference type="OMA" id="HNAQNIH"/>
<proteinExistence type="predicted"/>
<accession>K3WED8</accession>